<dbReference type="EMBL" id="FZNZ01000033">
    <property type="protein sequence ID" value="SNS05299.1"/>
    <property type="molecule type" value="Genomic_DNA"/>
</dbReference>
<name>A0A2K9HCB4_9BACT</name>
<dbReference type="AlphaFoldDB" id="A0A2K9HCB4"/>
<dbReference type="KEGG" id="pje:CRM71_13275"/>
<dbReference type="RefSeq" id="WP_089366975.1">
    <property type="nucleotide sequence ID" value="NZ_CP023864.1"/>
</dbReference>
<accession>A0A2K9HCB4</accession>
<evidence type="ECO:0000313" key="2">
    <source>
        <dbReference type="Proteomes" id="UP000198427"/>
    </source>
</evidence>
<keyword evidence="2" id="KW-1185">Reference proteome</keyword>
<dbReference type="GeneID" id="94030316"/>
<sequence>MSYSVTLSPIPCHPLSTGHSVFKRAAHAILSLLLLVLFVGSHSACARPSAQLSDTAKIALDSLHRCRYMALTRGIGVAGTPSKQFVYANQLSRHTTTDQLVVIANTDTSHIARLWAFRVLLYKGDTQVLDVLRQAFSDTTHVEFMSGCSGYDEPYNRAAIIVYGYDSSLLQLSDPLRNALDSLIFFDYSKPHGFADGLVIDFKPHKTYYTTVVEQADKGNDAILPLLAKYKNPNDRERLNRLLKANMKREGMASDAGCEAVTTWNDPSFEWYAKAACHAALSQQDAYVDGILPLLWAYPSAWSRQLFQKILSPTADSFNREAAIEFLSQQAKAHPIPPTFRPLYERYVRGRR</sequence>
<organism evidence="1 2">
    <name type="scientific">Prevotella jejuni</name>
    <dbReference type="NCBI Taxonomy" id="1177574"/>
    <lineage>
        <taxon>Bacteria</taxon>
        <taxon>Pseudomonadati</taxon>
        <taxon>Bacteroidota</taxon>
        <taxon>Bacteroidia</taxon>
        <taxon>Bacteroidales</taxon>
        <taxon>Prevotellaceae</taxon>
        <taxon>Prevotella</taxon>
    </lineage>
</organism>
<dbReference type="OrthoDB" id="1071609at2"/>
<reference evidence="1 2" key="1">
    <citation type="submission" date="2017-06" db="EMBL/GenBank/DDBJ databases">
        <authorList>
            <person name="Varghese N."/>
            <person name="Submissions S."/>
        </authorList>
    </citation>
    <scope>NUCLEOTIDE SEQUENCE [LARGE SCALE GENOMIC DNA]</scope>
    <source>
        <strain evidence="1 2">DSM 26989</strain>
    </source>
</reference>
<evidence type="ECO:0000313" key="1">
    <source>
        <dbReference type="EMBL" id="SNS05299.1"/>
    </source>
</evidence>
<comment type="caution">
    <text evidence="1">The sequence shown here is derived from an EMBL/GenBank/DDBJ whole genome shotgun (WGS) entry which is preliminary data.</text>
</comment>
<proteinExistence type="predicted"/>
<dbReference type="Proteomes" id="UP000198427">
    <property type="component" value="Unassembled WGS sequence"/>
</dbReference>
<gene>
    <name evidence="1" type="ORF">SAMN06265364_13316</name>
</gene>
<protein>
    <submittedName>
        <fullName evidence="1">Uncharacterized protein</fullName>
    </submittedName>
</protein>